<dbReference type="RefSeq" id="WP_379583687.1">
    <property type="nucleotide sequence ID" value="NZ_JBHUFV010000106.1"/>
</dbReference>
<comment type="caution">
    <text evidence="3">The sequence shown here is derived from an EMBL/GenBank/DDBJ whole genome shotgun (WGS) entry which is preliminary data.</text>
</comment>
<feature type="region of interest" description="Disordered" evidence="1">
    <location>
        <begin position="31"/>
        <end position="70"/>
    </location>
</feature>
<name>A0ABW4THP9_9ACTN</name>
<keyword evidence="2" id="KW-0732">Signal</keyword>
<gene>
    <name evidence="3" type="ORF">ACFSKW_54315</name>
</gene>
<reference evidence="4" key="1">
    <citation type="journal article" date="2019" name="Int. J. Syst. Evol. Microbiol.">
        <title>The Global Catalogue of Microorganisms (GCM) 10K type strain sequencing project: providing services to taxonomists for standard genome sequencing and annotation.</title>
        <authorList>
            <consortium name="The Broad Institute Genomics Platform"/>
            <consortium name="The Broad Institute Genome Sequencing Center for Infectious Disease"/>
            <person name="Wu L."/>
            <person name="Ma J."/>
        </authorList>
    </citation>
    <scope>NUCLEOTIDE SEQUENCE [LARGE SCALE GENOMIC DNA]</scope>
    <source>
        <strain evidence="4">ICMP 6774ER</strain>
    </source>
</reference>
<evidence type="ECO:0000256" key="2">
    <source>
        <dbReference type="SAM" id="SignalP"/>
    </source>
</evidence>
<feature type="chain" id="PRO_5046087160" description="Exo-alpha-sialidase" evidence="2">
    <location>
        <begin position="19"/>
        <end position="424"/>
    </location>
</feature>
<keyword evidence="4" id="KW-1185">Reference proteome</keyword>
<evidence type="ECO:0000313" key="4">
    <source>
        <dbReference type="Proteomes" id="UP001597368"/>
    </source>
</evidence>
<proteinExistence type="predicted"/>
<protein>
    <recommendedName>
        <fullName evidence="5">Exo-alpha-sialidase</fullName>
    </recommendedName>
</protein>
<feature type="signal peptide" evidence="2">
    <location>
        <begin position="1"/>
        <end position="18"/>
    </location>
</feature>
<sequence>MKIANRAMAAVSCLSLLAACSGLTACSGGGGGAGAGGSTAPAARPDGGATRHQAGPTASPTPSAVPVSRRWRDVGRLPLADSSGLMDVVATGPRQAWALGFENGAEDDGGYATVARWNGAKWSKLPIPRYLGYDGFDATGPNDLWIAGGDTVARWDGRRWTEKRPFGISEDKHFHDVASDGDRAVLIGSDGPRSFIVTSGRGGYELVTGDGESMLNAVTSRAGHTWIVGAKPRANCDGVTPDIVHSRKADGSGWDHLRVPDIRGGTLTSVVQISPTDVWAVGKIVNSRQVDPLPDRSCPAAVYDAPEGAESRATPLALHWDGRSWKREELPLLTAEPTGVTAFGPDDVWVAAADPDRPADPLFLHFDGRTWTAERGAGGRIEAVAAIPGTKDLWAVGWPGDYEDHGSAVVLRRDGRARPGRARS</sequence>
<organism evidence="3 4">
    <name type="scientific">Nonomuraea mangrovi</name>
    <dbReference type="NCBI Taxonomy" id="2316207"/>
    <lineage>
        <taxon>Bacteria</taxon>
        <taxon>Bacillati</taxon>
        <taxon>Actinomycetota</taxon>
        <taxon>Actinomycetes</taxon>
        <taxon>Streptosporangiales</taxon>
        <taxon>Streptosporangiaceae</taxon>
        <taxon>Nonomuraea</taxon>
    </lineage>
</organism>
<evidence type="ECO:0000313" key="3">
    <source>
        <dbReference type="EMBL" id="MFD1940465.1"/>
    </source>
</evidence>
<dbReference type="PROSITE" id="PS51257">
    <property type="entry name" value="PROKAR_LIPOPROTEIN"/>
    <property type="match status" value="1"/>
</dbReference>
<evidence type="ECO:0008006" key="5">
    <source>
        <dbReference type="Google" id="ProtNLM"/>
    </source>
</evidence>
<dbReference type="Proteomes" id="UP001597368">
    <property type="component" value="Unassembled WGS sequence"/>
</dbReference>
<evidence type="ECO:0000256" key="1">
    <source>
        <dbReference type="SAM" id="MobiDB-lite"/>
    </source>
</evidence>
<accession>A0ABW4THP9</accession>
<dbReference type="EMBL" id="JBHUFV010000106">
    <property type="protein sequence ID" value="MFD1940465.1"/>
    <property type="molecule type" value="Genomic_DNA"/>
</dbReference>